<keyword evidence="1" id="KW-0547">Nucleotide-binding</keyword>
<proteinExistence type="predicted"/>
<dbReference type="GO" id="GO:0006897">
    <property type="term" value="P:endocytosis"/>
    <property type="evidence" value="ECO:0007669"/>
    <property type="project" value="TreeGrafter"/>
</dbReference>
<reference evidence="6 7" key="1">
    <citation type="submission" date="2014-04" db="EMBL/GenBank/DDBJ databases">
        <authorList>
            <consortium name="DOE Joint Genome Institute"/>
            <person name="Kuo A."/>
            <person name="Martino E."/>
            <person name="Perotto S."/>
            <person name="Kohler A."/>
            <person name="Nagy L.G."/>
            <person name="Floudas D."/>
            <person name="Copeland A."/>
            <person name="Barry K.W."/>
            <person name="Cichocki N."/>
            <person name="Veneault-Fourrey C."/>
            <person name="LaButti K."/>
            <person name="Lindquist E.A."/>
            <person name="Lipzen A."/>
            <person name="Lundell T."/>
            <person name="Morin E."/>
            <person name="Murat C."/>
            <person name="Sun H."/>
            <person name="Tunlid A."/>
            <person name="Henrissat B."/>
            <person name="Grigoriev I.V."/>
            <person name="Hibbett D.S."/>
            <person name="Martin F."/>
            <person name="Nordberg H.P."/>
            <person name="Cantor M.N."/>
            <person name="Hua S.X."/>
        </authorList>
    </citation>
    <scope>NUCLEOTIDE SEQUENCE [LARGE SCALE GENOMIC DNA]</scope>
    <source>
        <strain evidence="6 7">Zn</strain>
    </source>
</reference>
<dbReference type="InParanoid" id="A0A0C3H315"/>
<evidence type="ECO:0008006" key="8">
    <source>
        <dbReference type="Google" id="ProtNLM"/>
    </source>
</evidence>
<keyword evidence="3" id="KW-0175">Coiled coil</keyword>
<evidence type="ECO:0000256" key="1">
    <source>
        <dbReference type="ARBA" id="ARBA00022741"/>
    </source>
</evidence>
<dbReference type="PROSITE" id="PS51718">
    <property type="entry name" value="G_DYNAMIN_2"/>
    <property type="match status" value="1"/>
</dbReference>
<gene>
    <name evidence="6" type="ORF">OIDMADRAFT_160047</name>
</gene>
<dbReference type="InterPro" id="IPR027417">
    <property type="entry name" value="P-loop_NTPase"/>
</dbReference>
<dbReference type="InterPro" id="IPR030381">
    <property type="entry name" value="G_DYNAMIN_dom"/>
</dbReference>
<organism evidence="6 7">
    <name type="scientific">Oidiodendron maius (strain Zn)</name>
    <dbReference type="NCBI Taxonomy" id="913774"/>
    <lineage>
        <taxon>Eukaryota</taxon>
        <taxon>Fungi</taxon>
        <taxon>Dikarya</taxon>
        <taxon>Ascomycota</taxon>
        <taxon>Pezizomycotina</taxon>
        <taxon>Leotiomycetes</taxon>
        <taxon>Leotiomycetes incertae sedis</taxon>
        <taxon>Myxotrichaceae</taxon>
        <taxon>Oidiodendron</taxon>
    </lineage>
</organism>
<dbReference type="PRINTS" id="PR00195">
    <property type="entry name" value="DYNAMIN"/>
</dbReference>
<keyword evidence="7" id="KW-1185">Reference proteome</keyword>
<dbReference type="EMBL" id="KN832874">
    <property type="protein sequence ID" value="KIN02551.1"/>
    <property type="molecule type" value="Genomic_DNA"/>
</dbReference>
<dbReference type="HOGENOM" id="CLU_008964_7_2_1"/>
<protein>
    <recommendedName>
        <fullName evidence="8">GED domain-containing protein</fullName>
    </recommendedName>
</protein>
<dbReference type="CDD" id="cd08771">
    <property type="entry name" value="DLP_1"/>
    <property type="match status" value="1"/>
</dbReference>
<dbReference type="Pfam" id="PF01031">
    <property type="entry name" value="Dynamin_M"/>
    <property type="match status" value="1"/>
</dbReference>
<dbReference type="GO" id="GO:0048312">
    <property type="term" value="P:intracellular distribution of mitochondria"/>
    <property type="evidence" value="ECO:0007669"/>
    <property type="project" value="TreeGrafter"/>
</dbReference>
<dbReference type="Pfam" id="PF00350">
    <property type="entry name" value="Dynamin_N"/>
    <property type="match status" value="1"/>
</dbReference>
<dbReference type="InterPro" id="IPR000375">
    <property type="entry name" value="Dynamin_stalk"/>
</dbReference>
<feature type="domain" description="Dynamin-type G" evidence="5">
    <location>
        <begin position="34"/>
        <end position="326"/>
    </location>
</feature>
<evidence type="ECO:0000259" key="4">
    <source>
        <dbReference type="PROSITE" id="PS51388"/>
    </source>
</evidence>
<dbReference type="SMART" id="SM00053">
    <property type="entry name" value="DYNc"/>
    <property type="match status" value="1"/>
</dbReference>
<dbReference type="GO" id="GO:0005739">
    <property type="term" value="C:mitochondrion"/>
    <property type="evidence" value="ECO:0007669"/>
    <property type="project" value="TreeGrafter"/>
</dbReference>
<dbReference type="STRING" id="913774.A0A0C3H315"/>
<evidence type="ECO:0000256" key="2">
    <source>
        <dbReference type="ARBA" id="ARBA00023134"/>
    </source>
</evidence>
<reference evidence="7" key="2">
    <citation type="submission" date="2015-01" db="EMBL/GenBank/DDBJ databases">
        <title>Evolutionary Origins and Diversification of the Mycorrhizal Mutualists.</title>
        <authorList>
            <consortium name="DOE Joint Genome Institute"/>
            <consortium name="Mycorrhizal Genomics Consortium"/>
            <person name="Kohler A."/>
            <person name="Kuo A."/>
            <person name="Nagy L.G."/>
            <person name="Floudas D."/>
            <person name="Copeland A."/>
            <person name="Barry K.W."/>
            <person name="Cichocki N."/>
            <person name="Veneault-Fourrey C."/>
            <person name="LaButti K."/>
            <person name="Lindquist E.A."/>
            <person name="Lipzen A."/>
            <person name="Lundell T."/>
            <person name="Morin E."/>
            <person name="Murat C."/>
            <person name="Riley R."/>
            <person name="Ohm R."/>
            <person name="Sun H."/>
            <person name="Tunlid A."/>
            <person name="Henrissat B."/>
            <person name="Grigoriev I.V."/>
            <person name="Hibbett D.S."/>
            <person name="Martin F."/>
        </authorList>
    </citation>
    <scope>NUCLEOTIDE SEQUENCE [LARGE SCALE GENOMIC DNA]</scope>
    <source>
        <strain evidence="7">Zn</strain>
    </source>
</reference>
<accession>A0A0C3H315</accession>
<dbReference type="GO" id="GO:0003924">
    <property type="term" value="F:GTPase activity"/>
    <property type="evidence" value="ECO:0007669"/>
    <property type="project" value="InterPro"/>
</dbReference>
<name>A0A0C3H315_OIDMZ</name>
<dbReference type="GO" id="GO:0008017">
    <property type="term" value="F:microtubule binding"/>
    <property type="evidence" value="ECO:0007669"/>
    <property type="project" value="TreeGrafter"/>
</dbReference>
<dbReference type="GO" id="GO:0005874">
    <property type="term" value="C:microtubule"/>
    <property type="evidence" value="ECO:0007669"/>
    <property type="project" value="TreeGrafter"/>
</dbReference>
<evidence type="ECO:0000259" key="5">
    <source>
        <dbReference type="PROSITE" id="PS51718"/>
    </source>
</evidence>
<dbReference type="OrthoDB" id="415706at2759"/>
<evidence type="ECO:0000313" key="7">
    <source>
        <dbReference type="Proteomes" id="UP000054321"/>
    </source>
</evidence>
<dbReference type="SUPFAM" id="SSF52540">
    <property type="entry name" value="P-loop containing nucleoside triphosphate hydrolases"/>
    <property type="match status" value="1"/>
</dbReference>
<feature type="coiled-coil region" evidence="3">
    <location>
        <begin position="655"/>
        <end position="682"/>
    </location>
</feature>
<dbReference type="GO" id="GO:0000266">
    <property type="term" value="P:mitochondrial fission"/>
    <property type="evidence" value="ECO:0007669"/>
    <property type="project" value="TreeGrafter"/>
</dbReference>
<dbReference type="InterPro" id="IPR022812">
    <property type="entry name" value="Dynamin"/>
</dbReference>
<dbReference type="GO" id="GO:0005525">
    <property type="term" value="F:GTP binding"/>
    <property type="evidence" value="ECO:0007669"/>
    <property type="project" value="InterPro"/>
</dbReference>
<sequence>MSDALLKNDPFSNETSKRLFNAIDDLRNCGAGQDLDLPQLVIVGNQSVGKSSLLRSLTDIPFSVGAGLCTRFATRIISRRTPPGTSDMVIVSIEPGDIDPFGYDVDDEPAKTFNYSVPKVTAETFETIVKQAAKYMGILGKSGSKKRNFSSKVLKIELSGPERSHFGILDLPGVFSVPTNDITQEEMDGVDKMVASYMRKPQNIIICVAPANNDLAHQKIFNLAKKNADSSRIVGVFTKCDAASRKEADYVVNVIKERKEIQLELGWFVVHNPDFEDPVSSNYRKAEEITLSKAPWLKLEPERRGIAVLKEFLAKLLCKQIRVAFPEMQKTIRAMLAAQEEKLARLGKPRQEPQERFQYLMNIVREYNHLAQQALTSPENLPSADMKLRGFERMATDEFAEDIKNDGHYHPFLSIGENSNSESTGNPLYKEIRIQIYENRGEELSGMMNPAVVKPLFKKQTSKWVYFGEEYLNTLISETFDVAMRILSHMCEENGVSTNTKVELEEFILKFRQEAGSRAIQKLKDFYHESITNPLHTNNETFVLKVKKAQRLRFKAALERYQKTHPAPSNDLNNITDLFDQLHPSGVQNKEDEIHDLLKAYYEVAREDYLFYVTHRIAEPFLQDKKGPLLGLSQEFILGLSREEQESLGAEDESVIKIRKELEDKIQRLKQAKNIADLALRRTKGLDD</sequence>
<dbReference type="GO" id="GO:0016020">
    <property type="term" value="C:membrane"/>
    <property type="evidence" value="ECO:0007669"/>
    <property type="project" value="TreeGrafter"/>
</dbReference>
<feature type="domain" description="GED" evidence="4">
    <location>
        <begin position="591"/>
        <end position="684"/>
    </location>
</feature>
<dbReference type="AlphaFoldDB" id="A0A0C3H315"/>
<dbReference type="InterPro" id="IPR045063">
    <property type="entry name" value="Dynamin_N"/>
</dbReference>
<dbReference type="InterPro" id="IPR020850">
    <property type="entry name" value="GED_dom"/>
</dbReference>
<dbReference type="Gene3D" id="3.40.50.300">
    <property type="entry name" value="P-loop containing nucleotide triphosphate hydrolases"/>
    <property type="match status" value="1"/>
</dbReference>
<evidence type="ECO:0000256" key="3">
    <source>
        <dbReference type="SAM" id="Coils"/>
    </source>
</evidence>
<dbReference type="PROSITE" id="PS51388">
    <property type="entry name" value="GED"/>
    <property type="match status" value="1"/>
</dbReference>
<dbReference type="PANTHER" id="PTHR11566:SF21">
    <property type="entry name" value="DYNAMIN RELATED PROTEIN 1, ISOFORM A"/>
    <property type="match status" value="1"/>
</dbReference>
<dbReference type="PANTHER" id="PTHR11566">
    <property type="entry name" value="DYNAMIN"/>
    <property type="match status" value="1"/>
</dbReference>
<dbReference type="GO" id="GO:0016559">
    <property type="term" value="P:peroxisome fission"/>
    <property type="evidence" value="ECO:0007669"/>
    <property type="project" value="TreeGrafter"/>
</dbReference>
<keyword evidence="2" id="KW-0342">GTP-binding</keyword>
<dbReference type="Proteomes" id="UP000054321">
    <property type="component" value="Unassembled WGS sequence"/>
</dbReference>
<evidence type="ECO:0000313" key="6">
    <source>
        <dbReference type="EMBL" id="KIN02551.1"/>
    </source>
</evidence>
<dbReference type="InterPro" id="IPR001401">
    <property type="entry name" value="Dynamin_GTPase"/>
</dbReference>